<keyword evidence="10" id="KW-1185">Reference proteome</keyword>
<gene>
    <name evidence="9" type="ORF">GOP47_0001438</name>
</gene>
<dbReference type="InterPro" id="IPR028299">
    <property type="entry name" value="ClpA/B_CS2"/>
</dbReference>
<dbReference type="PANTHER" id="PTHR11638">
    <property type="entry name" value="ATP-DEPENDENT CLP PROTEASE"/>
    <property type="match status" value="1"/>
</dbReference>
<evidence type="ECO:0000256" key="1">
    <source>
        <dbReference type="ARBA" id="ARBA00022528"/>
    </source>
</evidence>
<keyword evidence="3" id="KW-0547">Nucleotide-binding</keyword>
<evidence type="ECO:0000256" key="3">
    <source>
        <dbReference type="ARBA" id="ARBA00022741"/>
    </source>
</evidence>
<dbReference type="EMBL" id="JABFUD020000003">
    <property type="protein sequence ID" value="KAI5081695.1"/>
    <property type="molecule type" value="Genomic_DNA"/>
</dbReference>
<proteinExistence type="predicted"/>
<dbReference type="GO" id="GO:0005524">
    <property type="term" value="F:ATP binding"/>
    <property type="evidence" value="ECO:0007669"/>
    <property type="project" value="UniProtKB-KW"/>
</dbReference>
<evidence type="ECO:0000256" key="5">
    <source>
        <dbReference type="ARBA" id="ARBA00023186"/>
    </source>
</evidence>
<dbReference type="PRINTS" id="PR00300">
    <property type="entry name" value="CLPPROTEASEA"/>
</dbReference>
<sequence>MTIDGLADSVKLAVNAGRVQCKHPLGESCSPQTSDREMMRLATVVRGLALKIARKQVPSTLFDMKVKALDMGALVAGATRHGDMERRFGALANESKQTGGKLLLFINKIHLVLGAGCTQGFTIATDLFKSLLAEGYLRCIGATTAKHYMKYVQGDASLERLFQQVHVAEPNVADTLSILHGVKRKYELHHGFRIMDKALAVATQLSSRYITDRHLPQKAIDLVDEACANVRVQRNNQSEKKNTNDNTVLIKTVGPDQIAEVVGRWTGIPVSRLGQNEKERLIGFADRLHQRVVGQDEAVQAVADAVLRSKAGLSRPQQPTGSFLFLGPTGVGKTELAKALAEQLFNDEKQLVRIDMSEYMERHSVARLIGAPPGYLGYGDGGQLTEAVRRRPYSVVLFDEVEKAHRSVYDTLLQLLDDGRLTDGQGHTVSFSHTVVILTSNLGAEHLLAEMGGQLSMEVSKGKVMEKVSKYFRPEFLNRLDEIIIFKPLSLEQFSKVARLQMKDVALRLAENGVVLSVADAAFDLILSEIYGSPNSNGSVPEQANGARPLRRWLERTVVTQLSKMMIEEELDENCTIFIDVTPGKNELSYRVEKSINDAKPDLLAGLSDTKAKPHANKKLKIEKSDSDAAMQPASKKEM</sequence>
<dbReference type="SUPFAM" id="SSF52540">
    <property type="entry name" value="P-loop containing nucleoside triphosphate hydrolases"/>
    <property type="match status" value="2"/>
</dbReference>
<dbReference type="Gene3D" id="1.10.8.60">
    <property type="match status" value="1"/>
</dbReference>
<keyword evidence="5" id="KW-0143">Chaperone</keyword>
<dbReference type="Pfam" id="PF10431">
    <property type="entry name" value="ClpB_D2-small"/>
    <property type="match status" value="1"/>
</dbReference>
<dbReference type="Pfam" id="PF17871">
    <property type="entry name" value="AAA_lid_9"/>
    <property type="match status" value="1"/>
</dbReference>
<dbReference type="GO" id="GO:0034605">
    <property type="term" value="P:cellular response to heat"/>
    <property type="evidence" value="ECO:0007669"/>
    <property type="project" value="TreeGrafter"/>
</dbReference>
<evidence type="ECO:0000259" key="7">
    <source>
        <dbReference type="SMART" id="SM00382"/>
    </source>
</evidence>
<evidence type="ECO:0000259" key="8">
    <source>
        <dbReference type="SMART" id="SM01086"/>
    </source>
</evidence>
<dbReference type="InterPro" id="IPR027417">
    <property type="entry name" value="P-loop_NTPase"/>
</dbReference>
<dbReference type="InterPro" id="IPR003593">
    <property type="entry name" value="AAA+_ATPase"/>
</dbReference>
<dbReference type="InterPro" id="IPR050130">
    <property type="entry name" value="ClpA_ClpB"/>
</dbReference>
<keyword evidence="2" id="KW-0677">Repeat</keyword>
<accession>A0A9D4V919</accession>
<dbReference type="AlphaFoldDB" id="A0A9D4V919"/>
<dbReference type="InterPro" id="IPR019489">
    <property type="entry name" value="Clp_ATPase_C"/>
</dbReference>
<evidence type="ECO:0000256" key="2">
    <source>
        <dbReference type="ARBA" id="ARBA00022737"/>
    </source>
</evidence>
<evidence type="ECO:0000256" key="6">
    <source>
        <dbReference type="SAM" id="MobiDB-lite"/>
    </source>
</evidence>
<dbReference type="CDD" id="cd19499">
    <property type="entry name" value="RecA-like_ClpB_Hsp104-like"/>
    <property type="match status" value="1"/>
</dbReference>
<organism evidence="9 10">
    <name type="scientific">Adiantum capillus-veneris</name>
    <name type="common">Maidenhair fern</name>
    <dbReference type="NCBI Taxonomy" id="13818"/>
    <lineage>
        <taxon>Eukaryota</taxon>
        <taxon>Viridiplantae</taxon>
        <taxon>Streptophyta</taxon>
        <taxon>Embryophyta</taxon>
        <taxon>Tracheophyta</taxon>
        <taxon>Polypodiopsida</taxon>
        <taxon>Polypodiidae</taxon>
        <taxon>Polypodiales</taxon>
        <taxon>Pteridineae</taxon>
        <taxon>Pteridaceae</taxon>
        <taxon>Vittarioideae</taxon>
        <taxon>Adiantum</taxon>
    </lineage>
</organism>
<dbReference type="GO" id="GO:0016887">
    <property type="term" value="F:ATP hydrolysis activity"/>
    <property type="evidence" value="ECO:0007669"/>
    <property type="project" value="InterPro"/>
</dbReference>
<reference evidence="9" key="1">
    <citation type="submission" date="2021-01" db="EMBL/GenBank/DDBJ databases">
        <title>Adiantum capillus-veneris genome.</title>
        <authorList>
            <person name="Fang Y."/>
            <person name="Liao Q."/>
        </authorList>
    </citation>
    <scope>NUCLEOTIDE SEQUENCE</scope>
    <source>
        <strain evidence="9">H3</strain>
        <tissue evidence="9">Leaf</tissue>
    </source>
</reference>
<dbReference type="SMART" id="SM01086">
    <property type="entry name" value="ClpB_D2-small"/>
    <property type="match status" value="1"/>
</dbReference>
<dbReference type="InterPro" id="IPR041546">
    <property type="entry name" value="ClpA/ClpB_AAA_lid"/>
</dbReference>
<name>A0A9D4V919_ADICA</name>
<keyword evidence="1" id="KW-0150">Chloroplast</keyword>
<dbReference type="PANTHER" id="PTHR11638:SF18">
    <property type="entry name" value="HEAT SHOCK PROTEIN 104"/>
    <property type="match status" value="1"/>
</dbReference>
<dbReference type="PROSITE" id="PS00871">
    <property type="entry name" value="CLPAB_2"/>
    <property type="match status" value="1"/>
</dbReference>
<dbReference type="OrthoDB" id="47330at2759"/>
<evidence type="ECO:0000256" key="4">
    <source>
        <dbReference type="ARBA" id="ARBA00022840"/>
    </source>
</evidence>
<feature type="region of interest" description="Disordered" evidence="6">
    <location>
        <begin position="605"/>
        <end position="639"/>
    </location>
</feature>
<keyword evidence="4" id="KW-0067">ATP-binding</keyword>
<evidence type="ECO:0000313" key="9">
    <source>
        <dbReference type="EMBL" id="KAI5081695.1"/>
    </source>
</evidence>
<dbReference type="Gene3D" id="3.40.50.300">
    <property type="entry name" value="P-loop containing nucleotide triphosphate hydrolases"/>
    <property type="match status" value="3"/>
</dbReference>
<dbReference type="InterPro" id="IPR001270">
    <property type="entry name" value="ClpA/B"/>
</dbReference>
<dbReference type="GO" id="GO:0005737">
    <property type="term" value="C:cytoplasm"/>
    <property type="evidence" value="ECO:0007669"/>
    <property type="project" value="TreeGrafter"/>
</dbReference>
<keyword evidence="1" id="KW-0934">Plastid</keyword>
<dbReference type="FunFam" id="3.40.50.300:FF:000025">
    <property type="entry name" value="ATP-dependent Clp protease subunit"/>
    <property type="match status" value="1"/>
</dbReference>
<evidence type="ECO:0000313" key="10">
    <source>
        <dbReference type="Proteomes" id="UP000886520"/>
    </source>
</evidence>
<protein>
    <submittedName>
        <fullName evidence="9">Uncharacterized protein</fullName>
    </submittedName>
</protein>
<feature type="domain" description="AAA+ ATPase" evidence="7">
    <location>
        <begin position="319"/>
        <end position="490"/>
    </location>
</feature>
<dbReference type="InterPro" id="IPR003959">
    <property type="entry name" value="ATPase_AAA_core"/>
</dbReference>
<comment type="caution">
    <text evidence="9">The sequence shown here is derived from an EMBL/GenBank/DDBJ whole genome shotgun (WGS) entry which is preliminary data.</text>
</comment>
<dbReference type="SMART" id="SM00382">
    <property type="entry name" value="AAA"/>
    <property type="match status" value="1"/>
</dbReference>
<feature type="domain" description="Clp ATPase C-terminal" evidence="8">
    <location>
        <begin position="489"/>
        <end position="590"/>
    </location>
</feature>
<dbReference type="Proteomes" id="UP000886520">
    <property type="component" value="Chromosome 2"/>
</dbReference>
<dbReference type="Pfam" id="PF07724">
    <property type="entry name" value="AAA_2"/>
    <property type="match status" value="1"/>
</dbReference>